<dbReference type="InterPro" id="IPR053157">
    <property type="entry name" value="Sterol_Uptake_Regulator"/>
</dbReference>
<dbReference type="GO" id="GO:0001228">
    <property type="term" value="F:DNA-binding transcription activator activity, RNA polymerase II-specific"/>
    <property type="evidence" value="ECO:0007669"/>
    <property type="project" value="TreeGrafter"/>
</dbReference>
<sequence length="317" mass="36793">MEYRLTPNDVRLLERFQKRTILSIGTPTSKQIYEKKTLPMAFRHSFVMHTVLAMTHLHDISLTPFATPQTRASLAYHFHRGASLLHRKLSSPILPSERDALWLAASFVGIASFANVVDIACPGDAWPLRESCPSDLDWMKLSDGKKQVWRLTDPMRSSGVFRDVANELHARAMREVMVPDDVDQWECLPEGFAELYRLREDPTCANPYFAAAEALVACWGAPGSAEPESRETVAPILGFFNKLDARFRRLLEEKDDKAMLMLSYWYARVCDRRHWWMWRRAVLETRAICEYLERRWKGRWEVKLVEIPKMMAEKCDL</sequence>
<dbReference type="Proteomes" id="UP001055172">
    <property type="component" value="Unassembled WGS sequence"/>
</dbReference>
<evidence type="ECO:0008006" key="3">
    <source>
        <dbReference type="Google" id="ProtNLM"/>
    </source>
</evidence>
<dbReference type="AlphaFoldDB" id="A0AA37GHF4"/>
<comment type="caution">
    <text evidence="1">The sequence shown here is derived from an EMBL/GenBank/DDBJ whole genome shotgun (WGS) entry which is preliminary data.</text>
</comment>
<protein>
    <recommendedName>
        <fullName evidence="3">C6 zinc finger protein</fullName>
    </recommendedName>
</protein>
<gene>
    <name evidence="1" type="ORF">ColLi_03884</name>
</gene>
<dbReference type="EMBL" id="BPPX01000006">
    <property type="protein sequence ID" value="GJC81046.1"/>
    <property type="molecule type" value="Genomic_DNA"/>
</dbReference>
<keyword evidence="2" id="KW-1185">Reference proteome</keyword>
<dbReference type="PANTHER" id="PTHR47784">
    <property type="entry name" value="STEROL UPTAKE CONTROL PROTEIN 2"/>
    <property type="match status" value="1"/>
</dbReference>
<dbReference type="PANTHER" id="PTHR47784:SF9">
    <property type="entry name" value="ZN(II)2CYS6 TRANSCRIPTION FACTOR (EUROFUNG)"/>
    <property type="match status" value="1"/>
</dbReference>
<accession>A0AA37GHF4</accession>
<evidence type="ECO:0000313" key="1">
    <source>
        <dbReference type="EMBL" id="GJC81046.1"/>
    </source>
</evidence>
<evidence type="ECO:0000313" key="2">
    <source>
        <dbReference type="Proteomes" id="UP001055172"/>
    </source>
</evidence>
<organism evidence="1 2">
    <name type="scientific">Colletotrichum liriopes</name>
    <dbReference type="NCBI Taxonomy" id="708192"/>
    <lineage>
        <taxon>Eukaryota</taxon>
        <taxon>Fungi</taxon>
        <taxon>Dikarya</taxon>
        <taxon>Ascomycota</taxon>
        <taxon>Pezizomycotina</taxon>
        <taxon>Sordariomycetes</taxon>
        <taxon>Hypocreomycetidae</taxon>
        <taxon>Glomerellales</taxon>
        <taxon>Glomerellaceae</taxon>
        <taxon>Colletotrichum</taxon>
        <taxon>Colletotrichum spaethianum species complex</taxon>
    </lineage>
</organism>
<proteinExistence type="predicted"/>
<reference evidence="1 2" key="1">
    <citation type="submission" date="2021-07" db="EMBL/GenBank/DDBJ databases">
        <title>Genome data of Colletotrichum spaethianum.</title>
        <authorList>
            <person name="Utami Y.D."/>
            <person name="Hiruma K."/>
        </authorList>
    </citation>
    <scope>NUCLEOTIDE SEQUENCE [LARGE SCALE GENOMIC DNA]</scope>
    <source>
        <strain evidence="1 2">MAFF 242679</strain>
    </source>
</reference>
<name>A0AA37GHF4_9PEZI</name>